<sequence length="61" mass="7188">MVKLQNWQGSHRSPSFRNIKKAHHETVLRPTNAKQIAKRREQFACNKMKDIISYTSFETEA</sequence>
<feature type="compositionally biased region" description="Polar residues" evidence="1">
    <location>
        <begin position="1"/>
        <end position="16"/>
    </location>
</feature>
<gene>
    <name evidence="2" type="ORF">MUK42_33603</name>
</gene>
<name>A0A9E7EA36_9LILI</name>
<dbReference type="Proteomes" id="UP001055439">
    <property type="component" value="Chromosome 1"/>
</dbReference>
<evidence type="ECO:0000313" key="2">
    <source>
        <dbReference type="EMBL" id="URD73193.1"/>
    </source>
</evidence>
<dbReference type="AlphaFoldDB" id="A0A9E7EA36"/>
<evidence type="ECO:0000256" key="1">
    <source>
        <dbReference type="SAM" id="MobiDB-lite"/>
    </source>
</evidence>
<keyword evidence="3" id="KW-1185">Reference proteome</keyword>
<proteinExistence type="predicted"/>
<accession>A0A9E7EA36</accession>
<evidence type="ECO:0000313" key="3">
    <source>
        <dbReference type="Proteomes" id="UP001055439"/>
    </source>
</evidence>
<organism evidence="2 3">
    <name type="scientific">Musa troglodytarum</name>
    <name type="common">fe'i banana</name>
    <dbReference type="NCBI Taxonomy" id="320322"/>
    <lineage>
        <taxon>Eukaryota</taxon>
        <taxon>Viridiplantae</taxon>
        <taxon>Streptophyta</taxon>
        <taxon>Embryophyta</taxon>
        <taxon>Tracheophyta</taxon>
        <taxon>Spermatophyta</taxon>
        <taxon>Magnoliopsida</taxon>
        <taxon>Liliopsida</taxon>
        <taxon>Zingiberales</taxon>
        <taxon>Musaceae</taxon>
        <taxon>Musa</taxon>
    </lineage>
</organism>
<feature type="region of interest" description="Disordered" evidence="1">
    <location>
        <begin position="1"/>
        <end position="23"/>
    </location>
</feature>
<reference evidence="2" key="1">
    <citation type="submission" date="2022-05" db="EMBL/GenBank/DDBJ databases">
        <title>The Musa troglodytarum L. genome provides insights into the mechanism of non-climacteric behaviour and enrichment of carotenoids.</title>
        <authorList>
            <person name="Wang J."/>
        </authorList>
    </citation>
    <scope>NUCLEOTIDE SEQUENCE</scope>
    <source>
        <tissue evidence="2">Leaf</tissue>
    </source>
</reference>
<protein>
    <submittedName>
        <fullName evidence="2">Uncharacterized protein</fullName>
    </submittedName>
</protein>
<dbReference type="EMBL" id="CP097502">
    <property type="protein sequence ID" value="URD73193.1"/>
    <property type="molecule type" value="Genomic_DNA"/>
</dbReference>